<sequence>MEVSDPLENEMYTIRCSAQSTSVPPDMGLTMHYQWKRENGQNISVSDRYSFSSDQSNLIINPLKRQDAGNFVCEAWEHVGAVSQSDPFSLTVICKYI</sequence>
<dbReference type="Gene3D" id="2.60.40.10">
    <property type="entry name" value="Immunoglobulins"/>
    <property type="match status" value="1"/>
</dbReference>
<evidence type="ECO:0000256" key="3">
    <source>
        <dbReference type="ARBA" id="ARBA00023180"/>
    </source>
</evidence>
<reference evidence="6 7" key="1">
    <citation type="submission" date="2024-11" db="EMBL/GenBank/DDBJ databases">
        <title>Chromosome-level genome assembly of the freshwater bivalve Anodonta woodiana.</title>
        <authorList>
            <person name="Chen X."/>
        </authorList>
    </citation>
    <scope>NUCLEOTIDE SEQUENCE [LARGE SCALE GENOMIC DNA]</scope>
    <source>
        <strain evidence="6">MN2024</strain>
        <tissue evidence="6">Gills</tissue>
    </source>
</reference>
<keyword evidence="4" id="KW-0393">Immunoglobulin domain</keyword>
<evidence type="ECO:0000256" key="1">
    <source>
        <dbReference type="ARBA" id="ARBA00022729"/>
    </source>
</evidence>
<evidence type="ECO:0000259" key="5">
    <source>
        <dbReference type="PROSITE" id="PS50835"/>
    </source>
</evidence>
<dbReference type="InterPro" id="IPR003599">
    <property type="entry name" value="Ig_sub"/>
</dbReference>
<dbReference type="AlphaFoldDB" id="A0ABD3VHA6"/>
<name>A0ABD3VHA6_SINWO</name>
<dbReference type="Proteomes" id="UP001634394">
    <property type="component" value="Unassembled WGS sequence"/>
</dbReference>
<dbReference type="SMART" id="SM00409">
    <property type="entry name" value="IG"/>
    <property type="match status" value="1"/>
</dbReference>
<keyword evidence="3" id="KW-0325">Glycoprotein</keyword>
<dbReference type="InterPro" id="IPR036179">
    <property type="entry name" value="Ig-like_dom_sf"/>
</dbReference>
<keyword evidence="2" id="KW-1015">Disulfide bond</keyword>
<comment type="caution">
    <text evidence="6">The sequence shown here is derived from an EMBL/GenBank/DDBJ whole genome shotgun (WGS) entry which is preliminary data.</text>
</comment>
<organism evidence="6 7">
    <name type="scientific">Sinanodonta woodiana</name>
    <name type="common">Chinese pond mussel</name>
    <name type="synonym">Anodonta woodiana</name>
    <dbReference type="NCBI Taxonomy" id="1069815"/>
    <lineage>
        <taxon>Eukaryota</taxon>
        <taxon>Metazoa</taxon>
        <taxon>Spiralia</taxon>
        <taxon>Lophotrochozoa</taxon>
        <taxon>Mollusca</taxon>
        <taxon>Bivalvia</taxon>
        <taxon>Autobranchia</taxon>
        <taxon>Heteroconchia</taxon>
        <taxon>Palaeoheterodonta</taxon>
        <taxon>Unionida</taxon>
        <taxon>Unionoidea</taxon>
        <taxon>Unionidae</taxon>
        <taxon>Unioninae</taxon>
        <taxon>Sinanodonta</taxon>
    </lineage>
</organism>
<feature type="domain" description="Ig-like" evidence="5">
    <location>
        <begin position="1"/>
        <end position="91"/>
    </location>
</feature>
<dbReference type="InterPro" id="IPR013151">
    <property type="entry name" value="Immunoglobulin_dom"/>
</dbReference>
<accession>A0ABD3VHA6</accession>
<dbReference type="PANTHER" id="PTHR44337">
    <property type="entry name" value="CARCINOEMBRYONIC ANTIGEN-RELATED CELL ADHESION MOLECULE 8"/>
    <property type="match status" value="1"/>
</dbReference>
<dbReference type="PROSITE" id="PS50835">
    <property type="entry name" value="IG_LIKE"/>
    <property type="match status" value="1"/>
</dbReference>
<evidence type="ECO:0000313" key="6">
    <source>
        <dbReference type="EMBL" id="KAL3860960.1"/>
    </source>
</evidence>
<dbReference type="InterPro" id="IPR052598">
    <property type="entry name" value="IgSF_CEA-related"/>
</dbReference>
<protein>
    <recommendedName>
        <fullName evidence="5">Ig-like domain-containing protein</fullName>
    </recommendedName>
</protein>
<dbReference type="Pfam" id="PF00047">
    <property type="entry name" value="ig"/>
    <property type="match status" value="1"/>
</dbReference>
<keyword evidence="7" id="KW-1185">Reference proteome</keyword>
<dbReference type="EMBL" id="JBJQND010000011">
    <property type="protein sequence ID" value="KAL3860960.1"/>
    <property type="molecule type" value="Genomic_DNA"/>
</dbReference>
<evidence type="ECO:0000313" key="7">
    <source>
        <dbReference type="Proteomes" id="UP001634394"/>
    </source>
</evidence>
<dbReference type="PANTHER" id="PTHR44337:SF20">
    <property type="entry name" value="CARCINOEMBRYONIC ANTIGEN-RELATED CELL ADHESION MOLECULE 5-RELATED"/>
    <property type="match status" value="1"/>
</dbReference>
<dbReference type="SUPFAM" id="SSF48726">
    <property type="entry name" value="Immunoglobulin"/>
    <property type="match status" value="1"/>
</dbReference>
<dbReference type="InterPro" id="IPR007110">
    <property type="entry name" value="Ig-like_dom"/>
</dbReference>
<proteinExistence type="predicted"/>
<gene>
    <name evidence="6" type="ORF">ACJMK2_007054</name>
</gene>
<evidence type="ECO:0000256" key="2">
    <source>
        <dbReference type="ARBA" id="ARBA00023157"/>
    </source>
</evidence>
<evidence type="ECO:0000256" key="4">
    <source>
        <dbReference type="ARBA" id="ARBA00023319"/>
    </source>
</evidence>
<keyword evidence="1" id="KW-0732">Signal</keyword>
<dbReference type="InterPro" id="IPR013783">
    <property type="entry name" value="Ig-like_fold"/>
</dbReference>